<dbReference type="AlphaFoldDB" id="A0AAD3S516"/>
<keyword evidence="5" id="KW-0547">Nucleotide-binding</keyword>
<evidence type="ECO:0000256" key="3">
    <source>
        <dbReference type="ARBA" id="ARBA00022527"/>
    </source>
</evidence>
<evidence type="ECO:0000256" key="2">
    <source>
        <dbReference type="ARBA" id="ARBA00012513"/>
    </source>
</evidence>
<comment type="catalytic activity">
    <reaction evidence="8">
        <text>L-threonyl-[protein] + ATP = O-phospho-L-threonyl-[protein] + ADP + H(+)</text>
        <dbReference type="Rhea" id="RHEA:46608"/>
        <dbReference type="Rhea" id="RHEA-COMP:11060"/>
        <dbReference type="Rhea" id="RHEA-COMP:11605"/>
        <dbReference type="ChEBI" id="CHEBI:15378"/>
        <dbReference type="ChEBI" id="CHEBI:30013"/>
        <dbReference type="ChEBI" id="CHEBI:30616"/>
        <dbReference type="ChEBI" id="CHEBI:61977"/>
        <dbReference type="ChEBI" id="CHEBI:456216"/>
        <dbReference type="EC" id="2.7.11.1"/>
    </reaction>
</comment>
<accession>A0AAD3S516</accession>
<keyword evidence="13" id="KW-1185">Reference proteome</keyword>
<dbReference type="GO" id="GO:0004674">
    <property type="term" value="F:protein serine/threonine kinase activity"/>
    <property type="evidence" value="ECO:0007669"/>
    <property type="project" value="UniProtKB-KW"/>
</dbReference>
<dbReference type="InterPro" id="IPR051681">
    <property type="entry name" value="Ser/Thr_Kinases-Pseudokinases"/>
</dbReference>
<evidence type="ECO:0000256" key="8">
    <source>
        <dbReference type="ARBA" id="ARBA00047899"/>
    </source>
</evidence>
<keyword evidence="3" id="KW-0723">Serine/threonine-protein kinase</keyword>
<sequence>MCTVLQESDRIPAIESLKSVDPRHSSIEGEPSQLPIPSKATQPTGRDKDLQLLKYRNPSQNVAGSSNLGNASKDSQLSDANLPIKPSTEIALEMDDLDIAWSDLVLKERIGAGSFGTVHRAEYRGLEVFVKILMELVFRAEHFKEFLREVAMMKWLRHPNIVLFMGAVTQPPNSSIVTEYL</sequence>
<dbReference type="PROSITE" id="PS50011">
    <property type="entry name" value="PROTEIN_KINASE_DOM"/>
    <property type="match status" value="1"/>
</dbReference>
<dbReference type="EC" id="2.7.11.1" evidence="2"/>
<protein>
    <recommendedName>
        <fullName evidence="2">non-specific serine/threonine protein kinase</fullName>
        <ecNumber evidence="2">2.7.11.1</ecNumber>
    </recommendedName>
</protein>
<evidence type="ECO:0000256" key="7">
    <source>
        <dbReference type="ARBA" id="ARBA00022840"/>
    </source>
</evidence>
<evidence type="ECO:0000256" key="4">
    <source>
        <dbReference type="ARBA" id="ARBA00022679"/>
    </source>
</evidence>
<comment type="catalytic activity">
    <reaction evidence="9">
        <text>L-seryl-[protein] + ATP = O-phospho-L-seryl-[protein] + ADP + H(+)</text>
        <dbReference type="Rhea" id="RHEA:17989"/>
        <dbReference type="Rhea" id="RHEA-COMP:9863"/>
        <dbReference type="Rhea" id="RHEA-COMP:11604"/>
        <dbReference type="ChEBI" id="CHEBI:15378"/>
        <dbReference type="ChEBI" id="CHEBI:29999"/>
        <dbReference type="ChEBI" id="CHEBI:30616"/>
        <dbReference type="ChEBI" id="CHEBI:83421"/>
        <dbReference type="ChEBI" id="CHEBI:456216"/>
        <dbReference type="EC" id="2.7.11.1"/>
    </reaction>
</comment>
<feature type="region of interest" description="Disordered" evidence="10">
    <location>
        <begin position="15"/>
        <end position="48"/>
    </location>
</feature>
<dbReference type="Proteomes" id="UP001279734">
    <property type="component" value="Unassembled WGS sequence"/>
</dbReference>
<evidence type="ECO:0000256" key="5">
    <source>
        <dbReference type="ARBA" id="ARBA00022741"/>
    </source>
</evidence>
<organism evidence="12 13">
    <name type="scientific">Nepenthes gracilis</name>
    <name type="common">Slender pitcher plant</name>
    <dbReference type="NCBI Taxonomy" id="150966"/>
    <lineage>
        <taxon>Eukaryota</taxon>
        <taxon>Viridiplantae</taxon>
        <taxon>Streptophyta</taxon>
        <taxon>Embryophyta</taxon>
        <taxon>Tracheophyta</taxon>
        <taxon>Spermatophyta</taxon>
        <taxon>Magnoliopsida</taxon>
        <taxon>eudicotyledons</taxon>
        <taxon>Gunneridae</taxon>
        <taxon>Pentapetalae</taxon>
        <taxon>Caryophyllales</taxon>
        <taxon>Nepenthaceae</taxon>
        <taxon>Nepenthes</taxon>
    </lineage>
</organism>
<dbReference type="EMBL" id="BSYO01000005">
    <property type="protein sequence ID" value="GMH04563.1"/>
    <property type="molecule type" value="Genomic_DNA"/>
</dbReference>
<dbReference type="GO" id="GO:0005524">
    <property type="term" value="F:ATP binding"/>
    <property type="evidence" value="ECO:0007669"/>
    <property type="project" value="UniProtKB-KW"/>
</dbReference>
<dbReference type="InterPro" id="IPR011009">
    <property type="entry name" value="Kinase-like_dom_sf"/>
</dbReference>
<feature type="compositionally biased region" description="Polar residues" evidence="10">
    <location>
        <begin position="60"/>
        <end position="79"/>
    </location>
</feature>
<comment type="similarity">
    <text evidence="1">Belongs to the protein kinase superfamily. TKL Ser/Thr protein kinase family. RAF subfamily.</text>
</comment>
<reference evidence="12" key="1">
    <citation type="submission" date="2023-05" db="EMBL/GenBank/DDBJ databases">
        <title>Nepenthes gracilis genome sequencing.</title>
        <authorList>
            <person name="Fukushima K."/>
        </authorList>
    </citation>
    <scope>NUCLEOTIDE SEQUENCE</scope>
    <source>
        <strain evidence="12">SING2019-196</strain>
    </source>
</reference>
<name>A0AAD3S516_NEPGR</name>
<dbReference type="FunFam" id="3.30.200.20:FF:000060">
    <property type="entry name" value="Serine/threonine-protein kinase isoform 1"/>
    <property type="match status" value="1"/>
</dbReference>
<evidence type="ECO:0000313" key="12">
    <source>
        <dbReference type="EMBL" id="GMH04563.1"/>
    </source>
</evidence>
<dbReference type="PANTHER" id="PTHR44329">
    <property type="entry name" value="SERINE/THREONINE-PROTEIN KINASE TNNI3K-RELATED"/>
    <property type="match status" value="1"/>
</dbReference>
<keyword evidence="7" id="KW-0067">ATP-binding</keyword>
<proteinExistence type="inferred from homology"/>
<evidence type="ECO:0000256" key="9">
    <source>
        <dbReference type="ARBA" id="ARBA00048679"/>
    </source>
</evidence>
<gene>
    <name evidence="12" type="ORF">Nepgr_006403</name>
</gene>
<dbReference type="PANTHER" id="PTHR44329:SF255">
    <property type="entry name" value="OS02G0527600 PROTEIN"/>
    <property type="match status" value="1"/>
</dbReference>
<keyword evidence="6" id="KW-0418">Kinase</keyword>
<keyword evidence="4" id="KW-0808">Transferase</keyword>
<dbReference type="InterPro" id="IPR001245">
    <property type="entry name" value="Ser-Thr/Tyr_kinase_cat_dom"/>
</dbReference>
<evidence type="ECO:0000256" key="6">
    <source>
        <dbReference type="ARBA" id="ARBA00022777"/>
    </source>
</evidence>
<feature type="domain" description="Protein kinase" evidence="11">
    <location>
        <begin position="104"/>
        <end position="181"/>
    </location>
</feature>
<comment type="caution">
    <text evidence="12">The sequence shown here is derived from an EMBL/GenBank/DDBJ whole genome shotgun (WGS) entry which is preliminary data.</text>
</comment>
<evidence type="ECO:0000313" key="13">
    <source>
        <dbReference type="Proteomes" id="UP001279734"/>
    </source>
</evidence>
<evidence type="ECO:0000256" key="10">
    <source>
        <dbReference type="SAM" id="MobiDB-lite"/>
    </source>
</evidence>
<dbReference type="Pfam" id="PF07714">
    <property type="entry name" value="PK_Tyr_Ser-Thr"/>
    <property type="match status" value="1"/>
</dbReference>
<dbReference type="SUPFAM" id="SSF56112">
    <property type="entry name" value="Protein kinase-like (PK-like)"/>
    <property type="match status" value="1"/>
</dbReference>
<feature type="compositionally biased region" description="Basic and acidic residues" evidence="10">
    <location>
        <begin position="15"/>
        <end position="27"/>
    </location>
</feature>
<dbReference type="InterPro" id="IPR000719">
    <property type="entry name" value="Prot_kinase_dom"/>
</dbReference>
<feature type="region of interest" description="Disordered" evidence="10">
    <location>
        <begin position="60"/>
        <end position="80"/>
    </location>
</feature>
<dbReference type="Gene3D" id="3.30.200.20">
    <property type="entry name" value="Phosphorylase Kinase, domain 1"/>
    <property type="match status" value="1"/>
</dbReference>
<evidence type="ECO:0000259" key="11">
    <source>
        <dbReference type="PROSITE" id="PS50011"/>
    </source>
</evidence>
<evidence type="ECO:0000256" key="1">
    <source>
        <dbReference type="ARBA" id="ARBA00010507"/>
    </source>
</evidence>